<dbReference type="RefSeq" id="XP_020725623.2">
    <property type="nucleotide sequence ID" value="XM_020869964.2"/>
</dbReference>
<name>A0A6J0VKJ6_ODOVR</name>
<feature type="region of interest" description="Disordered" evidence="1">
    <location>
        <begin position="53"/>
        <end position="89"/>
    </location>
</feature>
<gene>
    <name evidence="3" type="primary">LOC110122451</name>
</gene>
<dbReference type="AlphaFoldDB" id="A0A6J0VKJ6"/>
<evidence type="ECO:0000256" key="1">
    <source>
        <dbReference type="SAM" id="MobiDB-lite"/>
    </source>
</evidence>
<evidence type="ECO:0000313" key="3">
    <source>
        <dbReference type="RefSeq" id="XP_020725623.2"/>
    </source>
</evidence>
<accession>A0A6J0VKJ6</accession>
<dbReference type="Proteomes" id="UP001652640">
    <property type="component" value="Chromosome 7"/>
</dbReference>
<protein>
    <submittedName>
        <fullName evidence="3">Uncharacterized protein</fullName>
    </submittedName>
</protein>
<reference evidence="3" key="2">
    <citation type="submission" date="2025-08" db="UniProtKB">
        <authorList>
            <consortium name="RefSeq"/>
        </authorList>
    </citation>
    <scope>IDENTIFICATION</scope>
    <source>
        <tissue evidence="3">Tongue muscle</tissue>
    </source>
</reference>
<dbReference type="InParanoid" id="A0A6J0VKJ6"/>
<sequence>MSTDTIDAGALPVSYIFTDFFGHRVEALPTLSGQLVSEFVVVTVSPGASVPPELCRAPRSESGEQGLQARVRPEGGGHSASQQPFRSRPSGPLRMLIRYQTAWKAGYYSNIIRDHPGFAGGMVLTLILLGANDRNSSQTNWLKDLNLNFLEKLHGERLGSLLLAEAWGLAPVRPPLWAEFPLDRPGAPLQLLTLQGEGTPLAAP</sequence>
<organism evidence="2 3">
    <name type="scientific">Odocoileus virginianus</name>
    <name type="common">White-tailed deer</name>
    <dbReference type="NCBI Taxonomy" id="9874"/>
    <lineage>
        <taxon>Eukaryota</taxon>
        <taxon>Metazoa</taxon>
        <taxon>Chordata</taxon>
        <taxon>Craniata</taxon>
        <taxon>Vertebrata</taxon>
        <taxon>Euteleostomi</taxon>
        <taxon>Mammalia</taxon>
        <taxon>Eutheria</taxon>
        <taxon>Laurasiatheria</taxon>
        <taxon>Artiodactyla</taxon>
        <taxon>Ruminantia</taxon>
        <taxon>Pecora</taxon>
        <taxon>Cervidae</taxon>
        <taxon>Odocoileinae</taxon>
        <taxon>Odocoileus</taxon>
    </lineage>
</organism>
<keyword evidence="2" id="KW-1185">Reference proteome</keyword>
<dbReference type="GeneID" id="110122451"/>
<dbReference type="KEGG" id="ovr:110122451"/>
<evidence type="ECO:0000313" key="2">
    <source>
        <dbReference type="Proteomes" id="UP001652640"/>
    </source>
</evidence>
<reference evidence="2" key="1">
    <citation type="journal article" date="2022" name="J. Hered.">
        <title>A De Novo Chromosome-Level Genome Assembly of the White-Tailed Deer, Odocoileus Virginianus.</title>
        <authorList>
            <person name="London E.W."/>
            <person name="Roca A.L."/>
            <person name="Novakofski J.E."/>
            <person name="Mateus-Pinilla N.E."/>
        </authorList>
    </citation>
    <scope>NUCLEOTIDE SEQUENCE [LARGE SCALE GENOMIC DNA]</scope>
</reference>
<proteinExistence type="predicted"/>